<comment type="caution">
    <text evidence="2">The sequence shown here is derived from an EMBL/GenBank/DDBJ whole genome shotgun (WGS) entry which is preliminary data.</text>
</comment>
<keyword evidence="3" id="KW-1185">Reference proteome</keyword>
<dbReference type="Proteomes" id="UP001479290">
    <property type="component" value="Unassembled WGS sequence"/>
</dbReference>
<name>A0AAW2AUD7_CULAL</name>
<organism evidence="2 3">
    <name type="scientific">Culter alburnus</name>
    <name type="common">Topmouth culter</name>
    <dbReference type="NCBI Taxonomy" id="194366"/>
    <lineage>
        <taxon>Eukaryota</taxon>
        <taxon>Metazoa</taxon>
        <taxon>Chordata</taxon>
        <taxon>Craniata</taxon>
        <taxon>Vertebrata</taxon>
        <taxon>Euteleostomi</taxon>
        <taxon>Actinopterygii</taxon>
        <taxon>Neopterygii</taxon>
        <taxon>Teleostei</taxon>
        <taxon>Ostariophysi</taxon>
        <taxon>Cypriniformes</taxon>
        <taxon>Xenocyprididae</taxon>
        <taxon>Xenocypridinae</taxon>
        <taxon>Culter</taxon>
    </lineage>
</organism>
<protein>
    <submittedName>
        <fullName evidence="2">Uncharacterized protein</fullName>
    </submittedName>
</protein>
<proteinExistence type="predicted"/>
<evidence type="ECO:0000313" key="2">
    <source>
        <dbReference type="EMBL" id="KAK9977112.1"/>
    </source>
</evidence>
<dbReference type="AlphaFoldDB" id="A0AAW2AUD7"/>
<feature type="region of interest" description="Disordered" evidence="1">
    <location>
        <begin position="161"/>
        <end position="184"/>
    </location>
</feature>
<evidence type="ECO:0000256" key="1">
    <source>
        <dbReference type="SAM" id="MobiDB-lite"/>
    </source>
</evidence>
<dbReference type="EMBL" id="JAWDJR010000003">
    <property type="protein sequence ID" value="KAK9977112.1"/>
    <property type="molecule type" value="Genomic_DNA"/>
</dbReference>
<sequence length="326" mass="36707">MKKRNAERFYNLPFLPQAGQSTSAQDHLNTLDQNVIQPPTTWPVYQPPPTESFLPVQPQLQHATAWPQYQLPVSQSSPNTPQHSQHSPFQSLNQYRTTLSPIPHNSSLSQYSKHHQPHTALPTPSDQTQQQPVLADLDQRRQPPAPTAKESFLKMLHSPNTHQKPAVLGDQSQTSTSEHETSSSSADIFIIEHDPIPEREPCFISPESAEDRSWKPCEALVEEKAKLHDVLCGISGEHLEAFRSFLDKVEQIQPQAGVWAPKGRSRQQELYPGSGLFLSSTHLAAIHASAKKDCLRLSARMLWHLGNTERCQMGRESWISSKSMEF</sequence>
<feature type="compositionally biased region" description="Polar residues" evidence="1">
    <location>
        <begin position="122"/>
        <end position="131"/>
    </location>
</feature>
<gene>
    <name evidence="2" type="ORF">ABG768_018933</name>
</gene>
<evidence type="ECO:0000313" key="3">
    <source>
        <dbReference type="Proteomes" id="UP001479290"/>
    </source>
</evidence>
<reference evidence="2 3" key="1">
    <citation type="submission" date="2024-05" db="EMBL/GenBank/DDBJ databases">
        <title>A high-quality chromosomal-level genome assembly of Topmouth culter (Culter alburnus).</title>
        <authorList>
            <person name="Zhao H."/>
        </authorList>
    </citation>
    <scope>NUCLEOTIDE SEQUENCE [LARGE SCALE GENOMIC DNA]</scope>
    <source>
        <strain evidence="2">CATC2023</strain>
        <tissue evidence="2">Muscle</tissue>
    </source>
</reference>
<feature type="region of interest" description="Disordered" evidence="1">
    <location>
        <begin position="98"/>
        <end position="131"/>
    </location>
</feature>
<accession>A0AAW2AUD7</accession>
<feature type="compositionally biased region" description="Polar residues" evidence="1">
    <location>
        <begin position="98"/>
        <end position="111"/>
    </location>
</feature>
<feature type="region of interest" description="Disordered" evidence="1">
    <location>
        <begin position="1"/>
        <end position="23"/>
    </location>
</feature>